<accession>A0A7E4ZX60</accession>
<dbReference type="WBParaSite" id="Pan_g22690.t1">
    <property type="protein sequence ID" value="Pan_g22690.t1"/>
    <property type="gene ID" value="Pan_g22690"/>
</dbReference>
<feature type="transmembrane region" description="Helical" evidence="6">
    <location>
        <begin position="273"/>
        <end position="293"/>
    </location>
</feature>
<dbReference type="GO" id="GO:0016020">
    <property type="term" value="C:membrane"/>
    <property type="evidence" value="ECO:0007669"/>
    <property type="project" value="UniProtKB-SubCell"/>
</dbReference>
<proteinExistence type="predicted"/>
<keyword evidence="4 6" id="KW-0472">Membrane</keyword>
<comment type="subcellular location">
    <subcellularLocation>
        <location evidence="1">Membrane</location>
        <topology evidence="1">Multi-pass membrane protein</topology>
    </subcellularLocation>
</comment>
<feature type="region of interest" description="Disordered" evidence="5">
    <location>
        <begin position="329"/>
        <end position="356"/>
    </location>
</feature>
<evidence type="ECO:0000256" key="2">
    <source>
        <dbReference type="ARBA" id="ARBA00022692"/>
    </source>
</evidence>
<dbReference type="SUPFAM" id="SSF103473">
    <property type="entry name" value="MFS general substrate transporter"/>
    <property type="match status" value="1"/>
</dbReference>
<dbReference type="Pfam" id="PF07690">
    <property type="entry name" value="MFS_1"/>
    <property type="match status" value="1"/>
</dbReference>
<dbReference type="PANTHER" id="PTHR24064">
    <property type="entry name" value="SOLUTE CARRIER FAMILY 22 MEMBER"/>
    <property type="match status" value="1"/>
</dbReference>
<feature type="domain" description="Major facilitator superfamily (MFS) profile" evidence="7">
    <location>
        <begin position="95"/>
        <end position="356"/>
    </location>
</feature>
<evidence type="ECO:0000256" key="6">
    <source>
        <dbReference type="SAM" id="Phobius"/>
    </source>
</evidence>
<dbReference type="Proteomes" id="UP000492821">
    <property type="component" value="Unassembled WGS sequence"/>
</dbReference>
<keyword evidence="8" id="KW-1185">Reference proteome</keyword>
<feature type="transmembrane region" description="Helical" evidence="6">
    <location>
        <begin position="241"/>
        <end position="261"/>
    </location>
</feature>
<organism evidence="8 9">
    <name type="scientific">Panagrellus redivivus</name>
    <name type="common">Microworm</name>
    <dbReference type="NCBI Taxonomy" id="6233"/>
    <lineage>
        <taxon>Eukaryota</taxon>
        <taxon>Metazoa</taxon>
        <taxon>Ecdysozoa</taxon>
        <taxon>Nematoda</taxon>
        <taxon>Chromadorea</taxon>
        <taxon>Rhabditida</taxon>
        <taxon>Tylenchina</taxon>
        <taxon>Panagrolaimomorpha</taxon>
        <taxon>Panagrolaimoidea</taxon>
        <taxon>Panagrolaimidae</taxon>
        <taxon>Panagrellus</taxon>
    </lineage>
</organism>
<dbReference type="Gene3D" id="1.20.1250.20">
    <property type="entry name" value="MFS general substrate transporter like domains"/>
    <property type="match status" value="1"/>
</dbReference>
<sequence>MSSYRSPDDPYQPTTFTKHPQANGSNGYAPVQTTSQKPANGNGKTDEFPFEDDVFLTDYEPIIAVMTEDDPDILETHAHDKPVDEEHPKNYGDFISFGWYTFFFMFAYELLMLPQVGNMTFMLYGAYTPQVVACGNTTFTDMPQRDVCKILPEIMNTTGCVPTIESQFGSLGAEFGWYCDTAKQVKKAVSVQMFGVFIGAPIMGQASDLFGRRRVVLWCLAFIFVLDMLAVRTVGLVDFTIVQTINMVFVGGMSTAMHVYLAESIHKKHRVWVMMLLSFSPNMVIFAVIAYFAQNWRTLMLISGIMTVPAFLALLLRLRIRSRHLPFGGSAPGSGSGSCGPEPPAPEPGRGSGAAP</sequence>
<feature type="transmembrane region" description="Helical" evidence="6">
    <location>
        <begin position="215"/>
        <end position="235"/>
    </location>
</feature>
<keyword evidence="3 6" id="KW-1133">Transmembrane helix</keyword>
<evidence type="ECO:0000259" key="7">
    <source>
        <dbReference type="PROSITE" id="PS50850"/>
    </source>
</evidence>
<evidence type="ECO:0000313" key="8">
    <source>
        <dbReference type="Proteomes" id="UP000492821"/>
    </source>
</evidence>
<evidence type="ECO:0000256" key="5">
    <source>
        <dbReference type="SAM" id="MobiDB-lite"/>
    </source>
</evidence>
<dbReference type="InterPro" id="IPR011701">
    <property type="entry name" value="MFS"/>
</dbReference>
<feature type="transmembrane region" description="Helical" evidence="6">
    <location>
        <begin position="94"/>
        <end position="113"/>
    </location>
</feature>
<feature type="compositionally biased region" description="Polar residues" evidence="5">
    <location>
        <begin position="12"/>
        <end position="43"/>
    </location>
</feature>
<reference evidence="8" key="1">
    <citation type="journal article" date="2013" name="Genetics">
        <title>The draft genome and transcriptome of Panagrellus redivivus are shaped by the harsh demands of a free-living lifestyle.</title>
        <authorList>
            <person name="Srinivasan J."/>
            <person name="Dillman A.R."/>
            <person name="Macchietto M.G."/>
            <person name="Heikkinen L."/>
            <person name="Lakso M."/>
            <person name="Fracchia K.M."/>
            <person name="Antoshechkin I."/>
            <person name="Mortazavi A."/>
            <person name="Wong G."/>
            <person name="Sternberg P.W."/>
        </authorList>
    </citation>
    <scope>NUCLEOTIDE SEQUENCE [LARGE SCALE GENOMIC DNA]</scope>
    <source>
        <strain evidence="8">MT8872</strain>
    </source>
</reference>
<dbReference type="InterPro" id="IPR036259">
    <property type="entry name" value="MFS_trans_sf"/>
</dbReference>
<evidence type="ECO:0000256" key="3">
    <source>
        <dbReference type="ARBA" id="ARBA00022989"/>
    </source>
</evidence>
<evidence type="ECO:0000313" key="9">
    <source>
        <dbReference type="WBParaSite" id="Pan_g22690.t1"/>
    </source>
</evidence>
<name>A0A7E4ZX60_PANRE</name>
<evidence type="ECO:0000256" key="1">
    <source>
        <dbReference type="ARBA" id="ARBA00004141"/>
    </source>
</evidence>
<dbReference type="PROSITE" id="PS50850">
    <property type="entry name" value="MFS"/>
    <property type="match status" value="1"/>
</dbReference>
<reference evidence="9" key="2">
    <citation type="submission" date="2020-10" db="UniProtKB">
        <authorList>
            <consortium name="WormBaseParasite"/>
        </authorList>
    </citation>
    <scope>IDENTIFICATION</scope>
</reference>
<protein>
    <submittedName>
        <fullName evidence="9">MFS domain-containing protein</fullName>
    </submittedName>
</protein>
<dbReference type="GO" id="GO:0022857">
    <property type="term" value="F:transmembrane transporter activity"/>
    <property type="evidence" value="ECO:0007669"/>
    <property type="project" value="InterPro"/>
</dbReference>
<dbReference type="InterPro" id="IPR020846">
    <property type="entry name" value="MFS_dom"/>
</dbReference>
<feature type="region of interest" description="Disordered" evidence="5">
    <location>
        <begin position="1"/>
        <end position="49"/>
    </location>
</feature>
<evidence type="ECO:0000256" key="4">
    <source>
        <dbReference type="ARBA" id="ARBA00023136"/>
    </source>
</evidence>
<feature type="transmembrane region" description="Helical" evidence="6">
    <location>
        <begin position="299"/>
        <end position="318"/>
    </location>
</feature>
<dbReference type="AlphaFoldDB" id="A0A7E4ZX60"/>
<keyword evidence="2 6" id="KW-0812">Transmembrane</keyword>